<comment type="catalytic activity">
    <reaction evidence="8">
        <text>RNA(n) + a ribonucleoside 5'-triphosphate = RNA(n+1) + diphosphate</text>
        <dbReference type="Rhea" id="RHEA:21248"/>
        <dbReference type="Rhea" id="RHEA-COMP:14527"/>
        <dbReference type="Rhea" id="RHEA-COMP:17342"/>
        <dbReference type="ChEBI" id="CHEBI:33019"/>
        <dbReference type="ChEBI" id="CHEBI:61557"/>
        <dbReference type="ChEBI" id="CHEBI:140395"/>
        <dbReference type="EC" id="2.7.7.6"/>
    </reaction>
    <physiologicalReaction direction="left-to-right" evidence="8">
        <dbReference type="Rhea" id="RHEA:21249"/>
    </physiologicalReaction>
</comment>
<evidence type="ECO:0000259" key="12">
    <source>
        <dbReference type="Pfam" id="PF04560"/>
    </source>
</evidence>
<gene>
    <name evidence="16" type="ORF">GSOID_T00028279001</name>
</gene>
<dbReference type="EMBL" id="FN654680">
    <property type="protein sequence ID" value="CBY35812.1"/>
    <property type="molecule type" value="Genomic_DNA"/>
</dbReference>
<evidence type="ECO:0000256" key="4">
    <source>
        <dbReference type="ARBA" id="ARBA00022679"/>
    </source>
</evidence>
<feature type="domain" description="RNA polymerase Rpb2" evidence="12">
    <location>
        <begin position="1060"/>
        <end position="1163"/>
    </location>
</feature>
<dbReference type="InterPro" id="IPR037033">
    <property type="entry name" value="DNA-dir_RNAP_su2_hyb_sf"/>
</dbReference>
<evidence type="ECO:0000259" key="14">
    <source>
        <dbReference type="Pfam" id="PF04565"/>
    </source>
</evidence>
<evidence type="ECO:0000256" key="2">
    <source>
        <dbReference type="ARBA" id="ARBA00006835"/>
    </source>
</evidence>
<dbReference type="GO" id="GO:0000428">
    <property type="term" value="C:DNA-directed RNA polymerase complex"/>
    <property type="evidence" value="ECO:0007669"/>
    <property type="project" value="UniProtKB-KW"/>
</dbReference>
<dbReference type="Pfam" id="PF04565">
    <property type="entry name" value="RNA_pol_Rpb2_3"/>
    <property type="match status" value="1"/>
</dbReference>
<feature type="domain" description="DNA-directed RNA polymerase I subunit RPA2" evidence="15">
    <location>
        <begin position="573"/>
        <end position="635"/>
    </location>
</feature>
<dbReference type="InterPro" id="IPR037034">
    <property type="entry name" value="RNA_pol_Rpb2_2_sf"/>
</dbReference>
<dbReference type="Pfam" id="PF00562">
    <property type="entry name" value="RNA_pol_Rpb2_6"/>
    <property type="match status" value="1"/>
</dbReference>
<dbReference type="PANTHER" id="PTHR20856">
    <property type="entry name" value="DNA-DIRECTED RNA POLYMERASE I SUBUNIT 2"/>
    <property type="match status" value="1"/>
</dbReference>
<evidence type="ECO:0000256" key="3">
    <source>
        <dbReference type="ARBA" id="ARBA00022478"/>
    </source>
</evidence>
<keyword evidence="3 10" id="KW-0240">DNA-directed RNA polymerase</keyword>
<feature type="domain" description="RNA polymerase beta subunit protrusion" evidence="13">
    <location>
        <begin position="43"/>
        <end position="416"/>
    </location>
</feature>
<keyword evidence="7" id="KW-0539">Nucleus</keyword>
<dbReference type="InterPro" id="IPR007645">
    <property type="entry name" value="RNA_pol_Rpb2_3"/>
</dbReference>
<dbReference type="Gene3D" id="3.90.1800.10">
    <property type="entry name" value="RNA polymerase alpha subunit dimerisation domain"/>
    <property type="match status" value="1"/>
</dbReference>
<dbReference type="GO" id="GO:0003677">
    <property type="term" value="F:DNA binding"/>
    <property type="evidence" value="ECO:0007669"/>
    <property type="project" value="InterPro"/>
</dbReference>
<evidence type="ECO:0000259" key="13">
    <source>
        <dbReference type="Pfam" id="PF04563"/>
    </source>
</evidence>
<evidence type="ECO:0000259" key="15">
    <source>
        <dbReference type="Pfam" id="PF06883"/>
    </source>
</evidence>
<dbReference type="Pfam" id="PF04560">
    <property type="entry name" value="RNA_pol_Rpb2_7"/>
    <property type="match status" value="1"/>
</dbReference>
<dbReference type="CDD" id="cd00653">
    <property type="entry name" value="RNA_pol_B_RPB2"/>
    <property type="match status" value="1"/>
</dbReference>
<dbReference type="InterPro" id="IPR007644">
    <property type="entry name" value="RNA_pol_bsu_protrusion"/>
</dbReference>
<evidence type="ECO:0000259" key="11">
    <source>
        <dbReference type="Pfam" id="PF00562"/>
    </source>
</evidence>
<dbReference type="InterPro" id="IPR007121">
    <property type="entry name" value="RNA_pol_bsu_CS"/>
</dbReference>
<accession>E4YK01</accession>
<feature type="domain" description="RNA polymerase Rpb2" evidence="14">
    <location>
        <begin position="470"/>
        <end position="533"/>
    </location>
</feature>
<dbReference type="Proteomes" id="UP000011014">
    <property type="component" value="Unassembled WGS sequence"/>
</dbReference>
<dbReference type="InterPro" id="IPR009674">
    <property type="entry name" value="Rpa2_dom_4"/>
</dbReference>
<dbReference type="GO" id="GO:0005634">
    <property type="term" value="C:nucleus"/>
    <property type="evidence" value="ECO:0007669"/>
    <property type="project" value="UniProtKB-SubCell"/>
</dbReference>
<dbReference type="Pfam" id="PF04563">
    <property type="entry name" value="RNA_pol_Rpb2_1"/>
    <property type="match status" value="1"/>
</dbReference>
<dbReference type="GO" id="GO:0032549">
    <property type="term" value="F:ribonucleoside binding"/>
    <property type="evidence" value="ECO:0007669"/>
    <property type="project" value="InterPro"/>
</dbReference>
<comment type="similarity">
    <text evidence="2 9">Belongs to the RNA polymerase beta chain family.</text>
</comment>
<dbReference type="Gene3D" id="2.40.50.150">
    <property type="match status" value="1"/>
</dbReference>
<dbReference type="InterPro" id="IPR014724">
    <property type="entry name" value="RNA_pol_RPB2_OB-fold"/>
</dbReference>
<dbReference type="Gene3D" id="3.90.1100.10">
    <property type="match status" value="2"/>
</dbReference>
<dbReference type="Gene3D" id="2.40.270.10">
    <property type="entry name" value="DNA-directed RNA polymerase, subunit 2, domain 6"/>
    <property type="match status" value="1"/>
</dbReference>
<evidence type="ECO:0000313" key="16">
    <source>
        <dbReference type="EMBL" id="CBY35812.1"/>
    </source>
</evidence>
<protein>
    <recommendedName>
        <fullName evidence="10">DNA-directed RNA polymerase subunit beta</fullName>
        <ecNumber evidence="10">2.7.7.6</ecNumber>
    </recommendedName>
</protein>
<dbReference type="EC" id="2.7.7.6" evidence="10"/>
<evidence type="ECO:0000256" key="5">
    <source>
        <dbReference type="ARBA" id="ARBA00022695"/>
    </source>
</evidence>
<feature type="domain" description="DNA-directed RNA polymerase subunit 2 hybrid-binding" evidence="11">
    <location>
        <begin position="684"/>
        <end position="1058"/>
    </location>
</feature>
<dbReference type="PROSITE" id="PS01166">
    <property type="entry name" value="RNA_POL_BETA"/>
    <property type="match status" value="1"/>
</dbReference>
<keyword evidence="6 10" id="KW-0804">Transcription</keyword>
<dbReference type="GO" id="GO:0003899">
    <property type="term" value="F:DNA-directed RNA polymerase activity"/>
    <property type="evidence" value="ECO:0007669"/>
    <property type="project" value="UniProtKB-EC"/>
</dbReference>
<name>E4YK01_OIKDI</name>
<dbReference type="GO" id="GO:0006351">
    <property type="term" value="P:DNA-templated transcription"/>
    <property type="evidence" value="ECO:0007669"/>
    <property type="project" value="InterPro"/>
</dbReference>
<evidence type="ECO:0000256" key="9">
    <source>
        <dbReference type="RuleBase" id="RU000434"/>
    </source>
</evidence>
<dbReference type="InterPro" id="IPR007120">
    <property type="entry name" value="DNA-dir_RNAP_su2_dom"/>
</dbReference>
<dbReference type="Gene3D" id="3.90.1110.10">
    <property type="entry name" value="RNA polymerase Rpb2, domain 2"/>
    <property type="match status" value="1"/>
</dbReference>
<evidence type="ECO:0000256" key="6">
    <source>
        <dbReference type="ARBA" id="ARBA00023163"/>
    </source>
</evidence>
<evidence type="ECO:0000256" key="8">
    <source>
        <dbReference type="ARBA" id="ARBA00047768"/>
    </source>
</evidence>
<evidence type="ECO:0000256" key="10">
    <source>
        <dbReference type="RuleBase" id="RU363031"/>
    </source>
</evidence>
<dbReference type="InterPro" id="IPR007641">
    <property type="entry name" value="RNA_pol_Rpb2_7"/>
</dbReference>
<keyword evidence="5 10" id="KW-0548">Nucleotidyltransferase</keyword>
<evidence type="ECO:0000256" key="1">
    <source>
        <dbReference type="ARBA" id="ARBA00004123"/>
    </source>
</evidence>
<reference evidence="16" key="1">
    <citation type="journal article" date="2010" name="Science">
        <title>Plasticity of animal genome architecture unmasked by rapid evolution of a pelagic tunicate.</title>
        <authorList>
            <person name="Denoeud F."/>
            <person name="Henriet S."/>
            <person name="Mungpakdee S."/>
            <person name="Aury J.M."/>
            <person name="Da Silva C."/>
            <person name="Brinkmann H."/>
            <person name="Mikhaleva J."/>
            <person name="Olsen L.C."/>
            <person name="Jubin C."/>
            <person name="Canestro C."/>
            <person name="Bouquet J.M."/>
            <person name="Danks G."/>
            <person name="Poulain J."/>
            <person name="Campsteijn C."/>
            <person name="Adamski M."/>
            <person name="Cross I."/>
            <person name="Yadetie F."/>
            <person name="Muffato M."/>
            <person name="Louis A."/>
            <person name="Butcher S."/>
            <person name="Tsagkogeorga G."/>
            <person name="Konrad A."/>
            <person name="Singh S."/>
            <person name="Jensen M.F."/>
            <person name="Cong E.H."/>
            <person name="Eikeseth-Otteraa H."/>
            <person name="Noel B."/>
            <person name="Anthouard V."/>
            <person name="Porcel B.M."/>
            <person name="Kachouri-Lafond R."/>
            <person name="Nishino A."/>
            <person name="Ugolini M."/>
            <person name="Chourrout P."/>
            <person name="Nishida H."/>
            <person name="Aasland R."/>
            <person name="Huzurbazar S."/>
            <person name="Westhof E."/>
            <person name="Delsuc F."/>
            <person name="Lehrach H."/>
            <person name="Reinhardt R."/>
            <person name="Weissenbach J."/>
            <person name="Roy S.W."/>
            <person name="Artiguenave F."/>
            <person name="Postlethwait J.H."/>
            <person name="Manak J.R."/>
            <person name="Thompson E.M."/>
            <person name="Jaillon O."/>
            <person name="Du Pasquier L."/>
            <person name="Boudinot P."/>
            <person name="Liberles D.A."/>
            <person name="Volff J.N."/>
            <person name="Philippe H."/>
            <person name="Lenhard B."/>
            <person name="Roest Crollius H."/>
            <person name="Wincker P."/>
            <person name="Chourrout D."/>
        </authorList>
    </citation>
    <scope>NUCLEOTIDE SEQUENCE [LARGE SCALE GENOMIC DNA]</scope>
</reference>
<sequence>MAPKNLETFLPDVSSPSIKQTSRVNYGKLPEDKNKQLKFISDTHVQSFDWFLEEGLPNIPNSVAPYEFEMEANNDQMRFRLEVEHIEVGQPTLESSIVCKDRRLFPSECRQKKTDYTAPVHVTFNLINLSSGESQVVTKKDLLQMPLMVMSSKCHLRGLSPEELVARKEDHFEIGGYFIASGNEKVIRLLNMNRTRRNFPLGLRRNGWKRRREGYTDAGLMIRCMDNWERTSNMNVHVTKTNEMEVVFYIQKQLFHVPMMTVVRALTSWTDLEIYREFMQTMSDEPNYDSAVKRMLKKLVKIQHHFLTQAKFLGQSFRIFDICPAWKSDVEAGQAFLKRYCLIYLNNDEDKVRAFALMARKAFRISHNTCATDDIDSPESHDVLLPGHLFQSMTLEFFESYQRSVSMIMAKEYSKQLEKGNDEVGQNMLSFAINKIGNMNQHFKYLIATGNLKTNDGLGMQQLAGIVVGAEKINFARFYSHFRCIHRGAFFMEMRATSPRKLSTAAWGFICPVHTPDGPPCGLLNHLAHTVRINVKRENTAKLEELLLEIGVKPCSIKANEFDVPVIIDGKQIGWIANGWRAQAVEKYLRRLKTSSSDRVPDTLEIVHCPAPENKGEAVMFPGINLLTEPARMYRPLLNLREDKIEMIGIMEQVWLHVTVNQKESHELTEYQELYPAALLSELACMSPFSNMNAGARVILQCQMAKQTFGWPSYTLNHRSDNKMYRILTPQEPLVRSHLHDSWGMDDYPLGTNVMIAVISYTGYDLEDATCVSKMSRERGMMYGTIYKTKMVDLQDTAQSMGYRSGLRLGCRDRFDPNELKAYRKIAGDKLDIDGLPFPGGIFTYQDAYYCYYNEHEQKYSVGKYDSHAEDAIVESVRVFTNKRPQEGGFQQAAIQFRIARPINIGDKMASRHGQKGICSRLWATTDMPWTENGIVPDLIFNPHGFPSRMTVGMMIEFIAGKAAMVNGRVYDSTPFVFDENYTADEHFGKVLKEAGLNYHGYERMYSGISGEELEADIFFGPVYYQRLRHMVYDKFQARADKGPIDPYTQQPVKGRARGGGVRMGEMERDGLISHGAAFICRDRLFHCSDFYKTRICTVCGSVLSVSKVKPDKTKDKNWKLMSNGKWECRTCGPEAKTLLTDLPYVVKYLAAELAGMNVKLDFKFAKEDKTARTEVLDIVEKFER</sequence>
<dbReference type="SUPFAM" id="SSF64484">
    <property type="entry name" value="beta and beta-prime subunits of DNA dependent RNA-polymerase"/>
    <property type="match status" value="1"/>
</dbReference>
<comment type="function">
    <text evidence="10">DNA-dependent RNA polymerase catalyzes the transcription of DNA into RNA using the four ribonucleoside triphosphates as substrates.</text>
</comment>
<dbReference type="FunFam" id="2.40.270.10:FF:000011">
    <property type="entry name" value="DNA-directed RNA polymerase subunit beta"/>
    <property type="match status" value="1"/>
</dbReference>
<dbReference type="AlphaFoldDB" id="E4YK01"/>
<evidence type="ECO:0000256" key="7">
    <source>
        <dbReference type="ARBA" id="ARBA00023242"/>
    </source>
</evidence>
<comment type="subcellular location">
    <subcellularLocation>
        <location evidence="1">Nucleus</location>
    </subcellularLocation>
</comment>
<organism evidence="16">
    <name type="scientific">Oikopleura dioica</name>
    <name type="common">Tunicate</name>
    <dbReference type="NCBI Taxonomy" id="34765"/>
    <lineage>
        <taxon>Eukaryota</taxon>
        <taxon>Metazoa</taxon>
        <taxon>Chordata</taxon>
        <taxon>Tunicata</taxon>
        <taxon>Appendicularia</taxon>
        <taxon>Copelata</taxon>
        <taxon>Oikopleuridae</taxon>
        <taxon>Oikopleura</taxon>
    </lineage>
</organism>
<dbReference type="Pfam" id="PF06883">
    <property type="entry name" value="RNA_pol_Rpa2_4"/>
    <property type="match status" value="1"/>
</dbReference>
<proteinExistence type="inferred from homology"/>
<keyword evidence="4 10" id="KW-0808">Transferase</keyword>
<dbReference type="InterPro" id="IPR015712">
    <property type="entry name" value="DNA-dir_RNA_pol_su2"/>
</dbReference>